<dbReference type="STRING" id="349521.HCH_00412"/>
<organism evidence="1 2">
    <name type="scientific">Hahella chejuensis (strain KCTC 2396)</name>
    <dbReference type="NCBI Taxonomy" id="349521"/>
    <lineage>
        <taxon>Bacteria</taxon>
        <taxon>Pseudomonadati</taxon>
        <taxon>Pseudomonadota</taxon>
        <taxon>Gammaproteobacteria</taxon>
        <taxon>Oceanospirillales</taxon>
        <taxon>Hahellaceae</taxon>
        <taxon>Hahella</taxon>
    </lineage>
</organism>
<dbReference type="RefSeq" id="WP_011394399.1">
    <property type="nucleotide sequence ID" value="NC_007645.1"/>
</dbReference>
<dbReference type="HOGENOM" id="CLU_129790_0_0_6"/>
<accession>Q2SPV2</accession>
<evidence type="ECO:0000313" key="1">
    <source>
        <dbReference type="EMBL" id="ABC27322.1"/>
    </source>
</evidence>
<proteinExistence type="predicted"/>
<dbReference type="OrthoDB" id="9182697at2"/>
<dbReference type="Proteomes" id="UP000000238">
    <property type="component" value="Chromosome"/>
</dbReference>
<gene>
    <name evidence="1" type="ordered locus">HCH_00412</name>
</gene>
<keyword evidence="2" id="KW-1185">Reference proteome</keyword>
<evidence type="ECO:0000313" key="2">
    <source>
        <dbReference type="Proteomes" id="UP000000238"/>
    </source>
</evidence>
<dbReference type="EMBL" id="CP000155">
    <property type="protein sequence ID" value="ABC27322.1"/>
    <property type="molecule type" value="Genomic_DNA"/>
</dbReference>
<reference evidence="1 2" key="1">
    <citation type="journal article" date="2005" name="Nucleic Acids Res.">
        <title>Genomic blueprint of Hahella chejuensis, a marine microbe producing an algicidal agent.</title>
        <authorList>
            <person name="Jeong H."/>
            <person name="Yim J.H."/>
            <person name="Lee C."/>
            <person name="Choi S.-H."/>
            <person name="Park Y.K."/>
            <person name="Yoon S.H."/>
            <person name="Hur C.-G."/>
            <person name="Kang H.-Y."/>
            <person name="Kim D."/>
            <person name="Lee H.H."/>
            <person name="Park K.H."/>
            <person name="Park S.-H."/>
            <person name="Park H.-S."/>
            <person name="Lee H.K."/>
            <person name="Oh T.K."/>
            <person name="Kim J.F."/>
        </authorList>
    </citation>
    <scope>NUCLEOTIDE SEQUENCE [LARGE SCALE GENOMIC DNA]</scope>
    <source>
        <strain evidence="1 2">KCTC 2396</strain>
    </source>
</reference>
<dbReference type="KEGG" id="hch:HCH_00412"/>
<name>Q2SPV2_HAHCH</name>
<dbReference type="AlphaFoldDB" id="Q2SPV2"/>
<protein>
    <submittedName>
        <fullName evidence="1">Uncharacterized protein</fullName>
    </submittedName>
</protein>
<sequence length="123" mass="14097">MSYEQRLRRTQKEYPFDLWAERFQDGLEQYTDENNDAARRIMDNLLQALLELGEGATEKVKVKQFEVAVESLNYLNDTVGGDLIETAEREELCDLFDAIAVAAGIDPENYGDGEGIASEWRDW</sequence>